<keyword evidence="2" id="KW-1133">Transmembrane helix</keyword>
<dbReference type="Proteomes" id="UP000241818">
    <property type="component" value="Unassembled WGS sequence"/>
</dbReference>
<dbReference type="RefSeq" id="XP_024723379.1">
    <property type="nucleotide sequence ID" value="XM_024864539.1"/>
</dbReference>
<evidence type="ECO:0000313" key="3">
    <source>
        <dbReference type="EMBL" id="PSS23333.1"/>
    </source>
</evidence>
<evidence type="ECO:0000313" key="4">
    <source>
        <dbReference type="Proteomes" id="UP000241818"/>
    </source>
</evidence>
<feature type="compositionally biased region" description="Polar residues" evidence="1">
    <location>
        <begin position="239"/>
        <end position="248"/>
    </location>
</feature>
<evidence type="ECO:0000256" key="1">
    <source>
        <dbReference type="SAM" id="MobiDB-lite"/>
    </source>
</evidence>
<evidence type="ECO:0000256" key="2">
    <source>
        <dbReference type="SAM" id="Phobius"/>
    </source>
</evidence>
<accession>A0A2T3B916</accession>
<keyword evidence="2" id="KW-0812">Transmembrane</keyword>
<proteinExistence type="predicted"/>
<feature type="transmembrane region" description="Helical" evidence="2">
    <location>
        <begin position="69"/>
        <end position="93"/>
    </location>
</feature>
<feature type="compositionally biased region" description="Low complexity" evidence="1">
    <location>
        <begin position="169"/>
        <end position="179"/>
    </location>
</feature>
<organism evidence="3 4">
    <name type="scientific">Amorphotheca resinae ATCC 22711</name>
    <dbReference type="NCBI Taxonomy" id="857342"/>
    <lineage>
        <taxon>Eukaryota</taxon>
        <taxon>Fungi</taxon>
        <taxon>Dikarya</taxon>
        <taxon>Ascomycota</taxon>
        <taxon>Pezizomycotina</taxon>
        <taxon>Leotiomycetes</taxon>
        <taxon>Helotiales</taxon>
        <taxon>Amorphothecaceae</taxon>
        <taxon>Amorphotheca</taxon>
    </lineage>
</organism>
<feature type="region of interest" description="Disordered" evidence="1">
    <location>
        <begin position="161"/>
        <end position="307"/>
    </location>
</feature>
<name>A0A2T3B916_AMORE</name>
<reference evidence="3 4" key="1">
    <citation type="journal article" date="2018" name="New Phytol.">
        <title>Comparative genomics and transcriptomics depict ericoid mycorrhizal fungi as versatile saprotrophs and plant mutualists.</title>
        <authorList>
            <person name="Martino E."/>
            <person name="Morin E."/>
            <person name="Grelet G.A."/>
            <person name="Kuo A."/>
            <person name="Kohler A."/>
            <person name="Daghino S."/>
            <person name="Barry K.W."/>
            <person name="Cichocki N."/>
            <person name="Clum A."/>
            <person name="Dockter R.B."/>
            <person name="Hainaut M."/>
            <person name="Kuo R.C."/>
            <person name="LaButti K."/>
            <person name="Lindahl B.D."/>
            <person name="Lindquist E.A."/>
            <person name="Lipzen A."/>
            <person name="Khouja H.R."/>
            <person name="Magnuson J."/>
            <person name="Murat C."/>
            <person name="Ohm R.A."/>
            <person name="Singer S.W."/>
            <person name="Spatafora J.W."/>
            <person name="Wang M."/>
            <person name="Veneault-Fourrey C."/>
            <person name="Henrissat B."/>
            <person name="Grigoriev I.V."/>
            <person name="Martin F.M."/>
            <person name="Perotto S."/>
        </authorList>
    </citation>
    <scope>NUCLEOTIDE SEQUENCE [LARGE SCALE GENOMIC DNA]</scope>
    <source>
        <strain evidence="3 4">ATCC 22711</strain>
    </source>
</reference>
<dbReference type="AlphaFoldDB" id="A0A2T3B916"/>
<feature type="region of interest" description="Disordered" evidence="1">
    <location>
        <begin position="393"/>
        <end position="425"/>
    </location>
</feature>
<dbReference type="GeneID" id="36572620"/>
<keyword evidence="2" id="KW-0472">Membrane</keyword>
<keyword evidence="4" id="KW-1185">Reference proteome</keyword>
<feature type="compositionally biased region" description="Polar residues" evidence="1">
    <location>
        <begin position="211"/>
        <end position="227"/>
    </location>
</feature>
<sequence>MDVPSHLSINPDSDDDTPSQTSDNARPRSFLRIAALVVLPILFLILFLISETAILIYSFALHERIPDPFLISTAIAFAIIISLAIFLNILLYFRKRAESDGSARGRWRMWLVKYEEQSLAFTEFWKRRKMKERRRKARSPGSMVFRYAYRFLITYRGPRWGSGSGSGSGSESQSSSRGSKGSHRRGGLGETGRRHGMDDIRRQEEGRIPSELSSMRSHQLQRTQLQNPPVRPMPPPAHLSTQQVSASPLPQHPAAVHTPRNLPPNLRAYQDSFIIHGSLPNNPQASRTQRRRYDPDPTTPRISYLPFHPTPSARAFSPSPTPSFLLPPLPPVTHHVPSAHAQYSYIRSPTGATSWGLKVPGRSRPPSRAEIWELQGREELLLRKEVNRRFGESREQVRRGSMEGLAVGGGKGGEDRGNGTEGEGQGVFCMQLSSFTAADATTATATAHPPIHDSHHHHETADISPNPTKQEEVPNPSHPSSSAPAKPPKHMHSHTLISMRHLSGAALGDAKPLFQNAKCRDWWG</sequence>
<feature type="compositionally biased region" description="Basic and acidic residues" evidence="1">
    <location>
        <begin position="191"/>
        <end position="208"/>
    </location>
</feature>
<feature type="transmembrane region" description="Helical" evidence="2">
    <location>
        <begin position="33"/>
        <end position="57"/>
    </location>
</feature>
<feature type="region of interest" description="Disordered" evidence="1">
    <location>
        <begin position="1"/>
        <end position="24"/>
    </location>
</feature>
<protein>
    <submittedName>
        <fullName evidence="3">Uncharacterized protein</fullName>
    </submittedName>
</protein>
<dbReference type="InParanoid" id="A0A2T3B916"/>
<feature type="region of interest" description="Disordered" evidence="1">
    <location>
        <begin position="447"/>
        <end position="493"/>
    </location>
</feature>
<dbReference type="EMBL" id="KZ679008">
    <property type="protein sequence ID" value="PSS23333.1"/>
    <property type="molecule type" value="Genomic_DNA"/>
</dbReference>
<gene>
    <name evidence="3" type="ORF">M430DRAFT_216200</name>
</gene>